<dbReference type="EMBL" id="BARV01001449">
    <property type="protein sequence ID" value="GAH96337.1"/>
    <property type="molecule type" value="Genomic_DNA"/>
</dbReference>
<accession>X1JQI4</accession>
<gene>
    <name evidence="1" type="ORF">S06H3_04201</name>
</gene>
<name>X1JQI4_9ZZZZ</name>
<evidence type="ECO:0000313" key="1">
    <source>
        <dbReference type="EMBL" id="GAH96337.1"/>
    </source>
</evidence>
<reference evidence="1" key="1">
    <citation type="journal article" date="2014" name="Front. Microbiol.">
        <title>High frequency of phylogenetically diverse reductive dehalogenase-homologous genes in deep subseafloor sedimentary metagenomes.</title>
        <authorList>
            <person name="Kawai M."/>
            <person name="Futagami T."/>
            <person name="Toyoda A."/>
            <person name="Takaki Y."/>
            <person name="Nishi S."/>
            <person name="Hori S."/>
            <person name="Arai W."/>
            <person name="Tsubouchi T."/>
            <person name="Morono Y."/>
            <person name="Uchiyama I."/>
            <person name="Ito T."/>
            <person name="Fujiyama A."/>
            <person name="Inagaki F."/>
            <person name="Takami H."/>
        </authorList>
    </citation>
    <scope>NUCLEOTIDE SEQUENCE</scope>
    <source>
        <strain evidence="1">Expedition CK06-06</strain>
    </source>
</reference>
<proteinExistence type="predicted"/>
<comment type="caution">
    <text evidence="1">The sequence shown here is derived from an EMBL/GenBank/DDBJ whole genome shotgun (WGS) entry which is preliminary data.</text>
</comment>
<dbReference type="AlphaFoldDB" id="X1JQI4"/>
<sequence length="96" mass="10712">MGRNYIREWTIADPKARAADKAARKRASAKRLKAEQAALAAYLERVKWCANGCGQLAALGEGNWMGCCSEACFWQREEAVKVQADARRARLARRQG</sequence>
<protein>
    <submittedName>
        <fullName evidence="1">Uncharacterized protein</fullName>
    </submittedName>
</protein>
<organism evidence="1">
    <name type="scientific">marine sediment metagenome</name>
    <dbReference type="NCBI Taxonomy" id="412755"/>
    <lineage>
        <taxon>unclassified sequences</taxon>
        <taxon>metagenomes</taxon>
        <taxon>ecological metagenomes</taxon>
    </lineage>
</organism>